<dbReference type="EMBL" id="KX349231">
    <property type="protein sequence ID" value="AON98694.1"/>
    <property type="molecule type" value="Genomic_DNA"/>
</dbReference>
<dbReference type="Proteomes" id="UP000220231">
    <property type="component" value="Segment"/>
</dbReference>
<keyword evidence="1" id="KW-0812">Transmembrane</keyword>
<evidence type="ECO:0000313" key="14">
    <source>
        <dbReference type="Proteomes" id="UP000219810"/>
    </source>
</evidence>
<gene>
    <name evidence="2" type="ORF">LIS011010_108</name>
    <name evidence="3" type="ORF">LIS061010_109</name>
    <name evidence="4" type="ORF">LIS121010_108</name>
    <name evidence="5" type="ORF">W1010910_108</name>
    <name evidence="6" type="ORF">W1030709_109</name>
    <name evidence="7" type="ORF">W1080709_108</name>
    <name evidence="8" type="ORF">W1120909_108</name>
    <name evidence="9" type="ORF">W1130709_108</name>
    <name evidence="10" type="ORF">W2020709_108</name>
    <name evidence="11" type="ORF">W2320910_108</name>
    <name evidence="12" type="ORF">W2390910_108</name>
</gene>
<evidence type="ECO:0000313" key="2">
    <source>
        <dbReference type="EMBL" id="AON98263.1"/>
    </source>
</evidence>
<keyword evidence="1" id="KW-1133">Transmembrane helix</keyword>
<dbReference type="EMBL" id="KX349234">
    <property type="protein sequence ID" value="AON99337.1"/>
    <property type="molecule type" value="Genomic_DNA"/>
</dbReference>
<evidence type="ECO:0000313" key="11">
    <source>
        <dbReference type="EMBL" id="AOO09827.1"/>
    </source>
</evidence>
<evidence type="ECO:0000313" key="10">
    <source>
        <dbReference type="EMBL" id="AOO09184.1"/>
    </source>
</evidence>
<accession>A0A1D7S350</accession>
<evidence type="ECO:0000313" key="7">
    <source>
        <dbReference type="EMBL" id="AOO08111.1"/>
    </source>
</evidence>
<protein>
    <submittedName>
        <fullName evidence="7">Uncharacterized protein</fullName>
    </submittedName>
</protein>
<dbReference type="Proteomes" id="UP000219867">
    <property type="component" value="Segment"/>
</dbReference>
<reference evidence="13 14" key="1">
    <citation type="journal article" date="2016" name="Environ. Microbiol.">
        <title>Genomic diversification of marine cyanophages into stable ecotypes.</title>
        <authorList>
            <person name="Marston M.F."/>
            <person name="Martiny J.B."/>
        </authorList>
    </citation>
    <scope>NUCLEOTIDE SEQUENCE [LARGE SCALE GENOMIC DNA]</scope>
    <source>
        <strain evidence="2">LIS_01_1010</strain>
        <strain evidence="3">LIS_06_1010</strain>
        <strain evidence="4">LIS_12_1010</strain>
        <strain evidence="5">W1_01_0910</strain>
        <strain evidence="6">W1_03_0709</strain>
        <strain evidence="7">W1_08_0709</strain>
        <strain evidence="8">W1_12_0909</strain>
        <strain evidence="9">W1_13_0709</strain>
        <strain evidence="10">W2_02_0709</strain>
        <strain evidence="11">W2_32_0910</strain>
        <strain evidence="12">W2_39_0910</strain>
    </source>
</reference>
<evidence type="ECO:0000313" key="15">
    <source>
        <dbReference type="Proteomes" id="UP000220231"/>
    </source>
</evidence>
<evidence type="ECO:0000313" key="4">
    <source>
        <dbReference type="EMBL" id="AON99337.1"/>
    </source>
</evidence>
<evidence type="ECO:0000313" key="9">
    <source>
        <dbReference type="EMBL" id="AOO08755.1"/>
    </source>
</evidence>
<dbReference type="Proteomes" id="UP000220274">
    <property type="component" value="Genome"/>
</dbReference>
<dbReference type="Proteomes" id="UP000220290">
    <property type="component" value="Segment"/>
</dbReference>
<dbReference type="Proteomes" id="UP000220657">
    <property type="component" value="Segment"/>
</dbReference>
<dbReference type="EMBL" id="KX349273">
    <property type="protein sequence ID" value="AOO07680.1"/>
    <property type="molecule type" value="Genomic_DNA"/>
</dbReference>
<sequence length="44" mass="4860">MNHADHSTYEHVIHMIVCCIIGVGAGAAALWAYNKIKDSRNHNP</sequence>
<name>A0A1D7S350_9CAUD</name>
<dbReference type="EMBL" id="KX349280">
    <property type="protein sequence ID" value="AOO09184.1"/>
    <property type="molecule type" value="Genomic_DNA"/>
</dbReference>
<organism evidence="7 15">
    <name type="scientific">Synechococcus phage S-RIM2</name>
    <dbReference type="NCBI Taxonomy" id="687800"/>
    <lineage>
        <taxon>Viruses</taxon>
        <taxon>Duplodnaviria</taxon>
        <taxon>Heunggongvirae</taxon>
        <taxon>Uroviricota</taxon>
        <taxon>Caudoviricetes</taxon>
        <taxon>Pantevenvirales</taxon>
        <taxon>Kyanoviridae</taxon>
        <taxon>Nerrivikvirus</taxon>
        <taxon>Nerrivikvirus srim2</taxon>
    </lineage>
</organism>
<evidence type="ECO:0000313" key="8">
    <source>
        <dbReference type="EMBL" id="AOO08540.1"/>
    </source>
</evidence>
<dbReference type="EMBL" id="KX349277">
    <property type="protein sequence ID" value="AOO08540.1"/>
    <property type="molecule type" value="Genomic_DNA"/>
</dbReference>
<dbReference type="EMBL" id="KX349274">
    <property type="protein sequence ID" value="AOO07896.1"/>
    <property type="molecule type" value="Genomic_DNA"/>
</dbReference>
<dbReference type="Proteomes" id="UP000220738">
    <property type="component" value="Segment"/>
</dbReference>
<evidence type="ECO:0000313" key="13">
    <source>
        <dbReference type="Proteomes" id="UP000219792"/>
    </source>
</evidence>
<feature type="transmembrane region" description="Helical" evidence="1">
    <location>
        <begin position="12"/>
        <end position="33"/>
    </location>
</feature>
<dbReference type="Proteomes" id="UP000220437">
    <property type="component" value="Segment"/>
</dbReference>
<dbReference type="Proteomes" id="UP000219810">
    <property type="component" value="Segment"/>
</dbReference>
<dbReference type="EMBL" id="KX349275">
    <property type="protein sequence ID" value="AOO08111.1"/>
    <property type="molecule type" value="Genomic_DNA"/>
</dbReference>
<evidence type="ECO:0000313" key="12">
    <source>
        <dbReference type="EMBL" id="AOO10042.1"/>
    </source>
</evidence>
<evidence type="ECO:0000313" key="5">
    <source>
        <dbReference type="EMBL" id="AOO07680.1"/>
    </source>
</evidence>
<evidence type="ECO:0000313" key="3">
    <source>
        <dbReference type="EMBL" id="AON98694.1"/>
    </source>
</evidence>
<proteinExistence type="predicted"/>
<dbReference type="EMBL" id="KX349278">
    <property type="protein sequence ID" value="AOO08755.1"/>
    <property type="molecule type" value="Genomic_DNA"/>
</dbReference>
<dbReference type="Proteomes" id="UP000219792">
    <property type="component" value="Segment"/>
</dbReference>
<dbReference type="EMBL" id="KX349229">
    <property type="protein sequence ID" value="AON98263.1"/>
    <property type="molecule type" value="Genomic_DNA"/>
</dbReference>
<dbReference type="EMBL" id="KX349283">
    <property type="protein sequence ID" value="AOO09827.1"/>
    <property type="molecule type" value="Genomic_DNA"/>
</dbReference>
<dbReference type="EMBL" id="KX349284">
    <property type="protein sequence ID" value="AOO10042.1"/>
    <property type="molecule type" value="Genomic_DNA"/>
</dbReference>
<evidence type="ECO:0000256" key="1">
    <source>
        <dbReference type="SAM" id="Phobius"/>
    </source>
</evidence>
<keyword evidence="1" id="KW-0472">Membrane</keyword>
<dbReference type="Proteomes" id="UP000220745">
    <property type="component" value="Segment"/>
</dbReference>
<evidence type="ECO:0000313" key="6">
    <source>
        <dbReference type="EMBL" id="AOO07896.1"/>
    </source>
</evidence>
<dbReference type="Proteomes" id="UP000220556">
    <property type="component" value="Segment"/>
</dbReference>